<dbReference type="SUPFAM" id="SSF111369">
    <property type="entry name" value="HlyD-like secretion proteins"/>
    <property type="match status" value="1"/>
</dbReference>
<feature type="domain" description="Multidrug resistance protein MdtA-like barrel-sandwich hybrid" evidence="2">
    <location>
        <begin position="37"/>
        <end position="197"/>
    </location>
</feature>
<dbReference type="GO" id="GO:0015562">
    <property type="term" value="F:efflux transmembrane transporter activity"/>
    <property type="evidence" value="ECO:0007669"/>
    <property type="project" value="TreeGrafter"/>
</dbReference>
<dbReference type="RefSeq" id="WP_184744569.1">
    <property type="nucleotide sequence ID" value="NZ_JACHGJ010000002.1"/>
</dbReference>
<dbReference type="Gene3D" id="2.40.50.100">
    <property type="match status" value="1"/>
</dbReference>
<dbReference type="AlphaFoldDB" id="A0A841R858"/>
<gene>
    <name evidence="3" type="ORF">HNR50_001035</name>
</gene>
<keyword evidence="1" id="KW-0732">Signal</keyword>
<evidence type="ECO:0000256" key="1">
    <source>
        <dbReference type="SAM" id="SignalP"/>
    </source>
</evidence>
<keyword evidence="4" id="KW-1185">Reference proteome</keyword>
<dbReference type="GO" id="GO:1990281">
    <property type="term" value="C:efflux pump complex"/>
    <property type="evidence" value="ECO:0007669"/>
    <property type="project" value="TreeGrafter"/>
</dbReference>
<comment type="caution">
    <text evidence="3">The sequence shown here is derived from an EMBL/GenBank/DDBJ whole genome shotgun (WGS) entry which is preliminary data.</text>
</comment>
<dbReference type="Gene3D" id="2.40.30.170">
    <property type="match status" value="1"/>
</dbReference>
<dbReference type="Proteomes" id="UP000587760">
    <property type="component" value="Unassembled WGS sequence"/>
</dbReference>
<proteinExistence type="predicted"/>
<evidence type="ECO:0000313" key="3">
    <source>
        <dbReference type="EMBL" id="MBB6479377.1"/>
    </source>
</evidence>
<dbReference type="PANTHER" id="PTHR30469">
    <property type="entry name" value="MULTIDRUG RESISTANCE PROTEIN MDTA"/>
    <property type="match status" value="1"/>
</dbReference>
<organism evidence="3 4">
    <name type="scientific">Spirochaeta isovalerica</name>
    <dbReference type="NCBI Taxonomy" id="150"/>
    <lineage>
        <taxon>Bacteria</taxon>
        <taxon>Pseudomonadati</taxon>
        <taxon>Spirochaetota</taxon>
        <taxon>Spirochaetia</taxon>
        <taxon>Spirochaetales</taxon>
        <taxon>Spirochaetaceae</taxon>
        <taxon>Spirochaeta</taxon>
    </lineage>
</organism>
<name>A0A841R858_9SPIO</name>
<evidence type="ECO:0000313" key="4">
    <source>
        <dbReference type="Proteomes" id="UP000587760"/>
    </source>
</evidence>
<dbReference type="Pfam" id="PF25917">
    <property type="entry name" value="BSH_RND"/>
    <property type="match status" value="1"/>
</dbReference>
<sequence>MIKKMTLLIFGILILSCTAADEEEVYIGRMEADTLVISAQAAGELLELAVREGDQVEKGQIIGRIDSEGLSIQKRQQLAGLNALASQKESALLQIDQARVQLNLNRETLGKTEKLLSMGGAAEQKRDELATQVSVGESSLRILQSQYNLILAQEAELYAGIDMTDLAIEKSSVEAPVSGTILNRYHSPGELVARGTPLLEMADLSVLDLYVYLPLRKLTEVKVGQSAHIEVSGASQTYSGTLSWIASEGEFTPKTILTKETRDTLVYEVKIRVENPSGELKIGMPADVTF</sequence>
<accession>A0A841R858</accession>
<dbReference type="EMBL" id="JACHGJ010000002">
    <property type="protein sequence ID" value="MBB6479377.1"/>
    <property type="molecule type" value="Genomic_DNA"/>
</dbReference>
<reference evidence="3 4" key="1">
    <citation type="submission" date="2020-08" db="EMBL/GenBank/DDBJ databases">
        <title>Genomic Encyclopedia of Type Strains, Phase IV (KMG-IV): sequencing the most valuable type-strain genomes for metagenomic binning, comparative biology and taxonomic classification.</title>
        <authorList>
            <person name="Goeker M."/>
        </authorList>
    </citation>
    <scope>NUCLEOTIDE SEQUENCE [LARGE SCALE GENOMIC DNA]</scope>
    <source>
        <strain evidence="3 4">DSM 2461</strain>
    </source>
</reference>
<protein>
    <submittedName>
        <fullName evidence="3">HlyD family secretion protein</fullName>
    </submittedName>
</protein>
<dbReference type="PROSITE" id="PS51257">
    <property type="entry name" value="PROKAR_LIPOPROTEIN"/>
    <property type="match status" value="1"/>
</dbReference>
<dbReference type="InterPro" id="IPR058625">
    <property type="entry name" value="MdtA-like_BSH"/>
</dbReference>
<evidence type="ECO:0000259" key="2">
    <source>
        <dbReference type="Pfam" id="PF25917"/>
    </source>
</evidence>
<feature type="chain" id="PRO_5032817505" evidence="1">
    <location>
        <begin position="20"/>
        <end position="290"/>
    </location>
</feature>
<feature type="signal peptide" evidence="1">
    <location>
        <begin position="1"/>
        <end position="19"/>
    </location>
</feature>